<dbReference type="GeneID" id="6757833"/>
<feature type="compositionally biased region" description="Basic residues" evidence="8">
    <location>
        <begin position="68"/>
        <end position="85"/>
    </location>
</feature>
<keyword evidence="6" id="KW-0804">Transcription</keyword>
<comment type="subcellular location">
    <subcellularLocation>
        <location evidence="1">Nucleus</location>
    </subcellularLocation>
</comment>
<dbReference type="KEGG" id="tad:TRIADDRAFT_60587"/>
<evidence type="ECO:0000256" key="1">
    <source>
        <dbReference type="ARBA" id="ARBA00004123"/>
    </source>
</evidence>
<feature type="region of interest" description="Disordered" evidence="8">
    <location>
        <begin position="1"/>
        <end position="87"/>
    </location>
</feature>
<name>B3S8M1_TRIAD</name>
<evidence type="ECO:0000313" key="10">
    <source>
        <dbReference type="Proteomes" id="UP000009022"/>
    </source>
</evidence>
<dbReference type="EMBL" id="DS985256">
    <property type="protein sequence ID" value="EDV20910.1"/>
    <property type="molecule type" value="Genomic_DNA"/>
</dbReference>
<dbReference type="Pfam" id="PF15313">
    <property type="entry name" value="HEXIM"/>
    <property type="match status" value="1"/>
</dbReference>
<dbReference type="PhylomeDB" id="B3S8M1"/>
<protein>
    <recommendedName>
        <fullName evidence="11">Protein HEXIM1</fullName>
    </recommendedName>
</protein>
<dbReference type="Proteomes" id="UP000009022">
    <property type="component" value="Unassembled WGS sequence"/>
</dbReference>
<dbReference type="GO" id="GO:0004861">
    <property type="term" value="F:cyclin-dependent protein serine/threonine kinase inhibitor activity"/>
    <property type="evidence" value="ECO:0000318"/>
    <property type="project" value="GO_Central"/>
</dbReference>
<evidence type="ECO:0000256" key="8">
    <source>
        <dbReference type="SAM" id="MobiDB-lite"/>
    </source>
</evidence>
<dbReference type="GO" id="GO:0005654">
    <property type="term" value="C:nucleoplasm"/>
    <property type="evidence" value="ECO:0000318"/>
    <property type="project" value="GO_Central"/>
</dbReference>
<keyword evidence="5" id="KW-0175">Coiled coil</keyword>
<evidence type="ECO:0000256" key="6">
    <source>
        <dbReference type="ARBA" id="ARBA00023163"/>
    </source>
</evidence>
<dbReference type="OrthoDB" id="10058500at2759"/>
<reference evidence="9 10" key="1">
    <citation type="journal article" date="2008" name="Nature">
        <title>The Trichoplax genome and the nature of placozoans.</title>
        <authorList>
            <person name="Srivastava M."/>
            <person name="Begovic E."/>
            <person name="Chapman J."/>
            <person name="Putnam N.H."/>
            <person name="Hellsten U."/>
            <person name="Kawashima T."/>
            <person name="Kuo A."/>
            <person name="Mitros T."/>
            <person name="Salamov A."/>
            <person name="Carpenter M.L."/>
            <person name="Signorovitch A.Y."/>
            <person name="Moreno M.A."/>
            <person name="Kamm K."/>
            <person name="Grimwood J."/>
            <person name="Schmutz J."/>
            <person name="Shapiro H."/>
            <person name="Grigoriev I.V."/>
            <person name="Buss L.W."/>
            <person name="Schierwater B."/>
            <person name="Dellaporta S.L."/>
            <person name="Rokhsar D.S."/>
        </authorList>
    </citation>
    <scope>NUCLEOTIDE SEQUENCE [LARGE SCALE GENOMIC DNA]</scope>
    <source>
        <strain evidence="9 10">Grell-BS-1999</strain>
    </source>
</reference>
<dbReference type="Gene3D" id="6.10.250.2910">
    <property type="match status" value="1"/>
</dbReference>
<evidence type="ECO:0000313" key="9">
    <source>
        <dbReference type="EMBL" id="EDV20910.1"/>
    </source>
</evidence>
<keyword evidence="10" id="KW-1185">Reference proteome</keyword>
<dbReference type="CTD" id="6757833"/>
<keyword evidence="4" id="KW-0805">Transcription regulation</keyword>
<sequence>MEENNQSDKAPQHGVKRPMTKPSHRKNRRKNREGKKLKYASCVIKKIPIDGVTNQQNNNSKDEIGGWKKTRRGKKKRGKNNKKKFSNYQNLSCQEKAELEEMAAEEATQLYNQRIQSGLPVTPFNTTQFIMDDYEKARARSVNDNSDDLLDEIQRMEDKSENGNYSGEDEFTAHLEEIRFDKYDRMSKGELVRYCYQLDKKIQQLEEADQDATNRDSNHHHHSNETKIGNDDVEQMQKEIASLRQENTKLYGLIASQKEKK</sequence>
<evidence type="ECO:0000256" key="4">
    <source>
        <dbReference type="ARBA" id="ARBA00023015"/>
    </source>
</evidence>
<dbReference type="InParanoid" id="B3S8M1"/>
<feature type="compositionally biased region" description="Basic residues" evidence="8">
    <location>
        <begin position="14"/>
        <end position="38"/>
    </location>
</feature>
<dbReference type="OMA" id="ESENQCD"/>
<accession>B3S8M1</accession>
<feature type="compositionally biased region" description="Basic and acidic residues" evidence="8">
    <location>
        <begin position="212"/>
        <end position="230"/>
    </location>
</feature>
<keyword evidence="3" id="KW-0678">Repressor</keyword>
<dbReference type="PANTHER" id="PTHR13469">
    <property type="entry name" value="HEXAMETHYLENE BISACETAMIDE INDUCIBLE 1"/>
    <property type="match status" value="1"/>
</dbReference>
<evidence type="ECO:0008006" key="11">
    <source>
        <dbReference type="Google" id="ProtNLM"/>
    </source>
</evidence>
<dbReference type="RefSeq" id="XP_002116554.1">
    <property type="nucleotide sequence ID" value="XM_002116518.1"/>
</dbReference>
<evidence type="ECO:0000256" key="2">
    <source>
        <dbReference type="ARBA" id="ARBA00008409"/>
    </source>
</evidence>
<dbReference type="STRING" id="10228.B3S8M1"/>
<dbReference type="InterPro" id="IPR024872">
    <property type="entry name" value="HEXIM"/>
</dbReference>
<evidence type="ECO:0000256" key="5">
    <source>
        <dbReference type="ARBA" id="ARBA00023054"/>
    </source>
</evidence>
<dbReference type="PANTHER" id="PTHR13469:SF8">
    <property type="entry name" value="HEXIM P-TEFB COMPLEX SUBUNIT 1"/>
    <property type="match status" value="1"/>
</dbReference>
<dbReference type="AlphaFoldDB" id="B3S8M1"/>
<comment type="similarity">
    <text evidence="2">Belongs to the HEXIM family.</text>
</comment>
<proteinExistence type="inferred from homology"/>
<dbReference type="GO" id="GO:0005737">
    <property type="term" value="C:cytoplasm"/>
    <property type="evidence" value="ECO:0000318"/>
    <property type="project" value="GO_Central"/>
</dbReference>
<keyword evidence="7" id="KW-0539">Nucleus</keyword>
<dbReference type="GO" id="GO:0000122">
    <property type="term" value="P:negative regulation of transcription by RNA polymerase II"/>
    <property type="evidence" value="ECO:0000318"/>
    <property type="project" value="GO_Central"/>
</dbReference>
<dbReference type="PRINTS" id="PR02094">
    <property type="entry name" value="HEXIMFAMILY"/>
</dbReference>
<gene>
    <name evidence="9" type="ORF">TRIADDRAFT_60587</name>
</gene>
<dbReference type="GO" id="GO:0097322">
    <property type="term" value="F:7SK snRNA binding"/>
    <property type="evidence" value="ECO:0000318"/>
    <property type="project" value="GO_Central"/>
</dbReference>
<feature type="region of interest" description="Disordered" evidence="8">
    <location>
        <begin position="208"/>
        <end position="232"/>
    </location>
</feature>
<dbReference type="HOGENOM" id="CLU_1066811_0_0_1"/>
<organism evidence="9 10">
    <name type="scientific">Trichoplax adhaerens</name>
    <name type="common">Trichoplax reptans</name>
    <dbReference type="NCBI Taxonomy" id="10228"/>
    <lineage>
        <taxon>Eukaryota</taxon>
        <taxon>Metazoa</taxon>
        <taxon>Placozoa</taxon>
        <taxon>Uniplacotomia</taxon>
        <taxon>Trichoplacea</taxon>
        <taxon>Trichoplacidae</taxon>
        <taxon>Trichoplax</taxon>
    </lineage>
</organism>
<evidence type="ECO:0000256" key="7">
    <source>
        <dbReference type="ARBA" id="ARBA00023242"/>
    </source>
</evidence>
<evidence type="ECO:0000256" key="3">
    <source>
        <dbReference type="ARBA" id="ARBA00022491"/>
    </source>
</evidence>